<dbReference type="InterPro" id="IPR005537">
    <property type="entry name" value="RAMP_III_fam"/>
</dbReference>
<evidence type="ECO:0000313" key="4">
    <source>
        <dbReference type="Proteomes" id="UP000255469"/>
    </source>
</evidence>
<gene>
    <name evidence="3" type="ORF">NCTC13067_02250</name>
</gene>
<dbReference type="AlphaFoldDB" id="A0A379EDV5"/>
<evidence type="ECO:0000256" key="1">
    <source>
        <dbReference type="ARBA" id="ARBA00023118"/>
    </source>
</evidence>
<feature type="domain" description="CRISPR type III-associated protein" evidence="2">
    <location>
        <begin position="7"/>
        <end position="178"/>
    </location>
</feature>
<dbReference type="InterPro" id="IPR052216">
    <property type="entry name" value="CRISPR_Csm3_endoribonuclease"/>
</dbReference>
<dbReference type="EMBL" id="UGTM01000002">
    <property type="protein sequence ID" value="SUB94381.1"/>
    <property type="molecule type" value="Genomic_DNA"/>
</dbReference>
<protein>
    <submittedName>
        <fullName evidence="3">RAMP superfamily</fullName>
    </submittedName>
</protein>
<dbReference type="Pfam" id="PF03787">
    <property type="entry name" value="RAMPs"/>
    <property type="match status" value="1"/>
</dbReference>
<reference evidence="3 4" key="1">
    <citation type="submission" date="2018-06" db="EMBL/GenBank/DDBJ databases">
        <authorList>
            <consortium name="Pathogen Informatics"/>
            <person name="Doyle S."/>
        </authorList>
    </citation>
    <scope>NUCLEOTIDE SEQUENCE [LARGE SCALE GENOMIC DNA]</scope>
    <source>
        <strain evidence="3 4">NCTC13067</strain>
    </source>
</reference>
<organism evidence="3 4">
    <name type="scientific">Prevotella denticola</name>
    <dbReference type="NCBI Taxonomy" id="28129"/>
    <lineage>
        <taxon>Bacteria</taxon>
        <taxon>Pseudomonadati</taxon>
        <taxon>Bacteroidota</taxon>
        <taxon>Bacteroidia</taxon>
        <taxon>Bacteroidales</taxon>
        <taxon>Prevotellaceae</taxon>
        <taxon>Prevotella</taxon>
    </lineage>
</organism>
<dbReference type="PANTHER" id="PTHR35579:SF3">
    <property type="entry name" value="CRISPR SYSTEM CMS ENDORIBONUCLEASE CSM3"/>
    <property type="match status" value="1"/>
</dbReference>
<dbReference type="OMA" id="WESFAST"/>
<name>A0A379EDV5_9BACT</name>
<accession>A0A379EDV5</accession>
<evidence type="ECO:0000313" key="3">
    <source>
        <dbReference type="EMBL" id="SUB94381.1"/>
    </source>
</evidence>
<keyword evidence="1" id="KW-0051">Antiviral defense</keyword>
<dbReference type="CDD" id="cd09726">
    <property type="entry name" value="RAMP_I_III"/>
    <property type="match status" value="1"/>
</dbReference>
<sequence length="183" mass="20238">MTDVRYKITFFSSWHCGSGLAAGADTDELVIKDRDGLPYVPGRTVKGLLREAAAMLTQFMDVPEESIHRLFGQGGDSDSFGCRSDVSFTNATLDKGERDAIISQQLTPHLYRSVASTAIGADGIAKDHSLRKVETTLPCCVYGTVMNVDERDVEVLTHAFRWIKRMGLGRNRGYGRCEITKED</sequence>
<evidence type="ECO:0000259" key="2">
    <source>
        <dbReference type="Pfam" id="PF03787"/>
    </source>
</evidence>
<dbReference type="PANTHER" id="PTHR35579">
    <property type="entry name" value="CRISPR SYSTEM CMS ENDORIBONUCLEASE CSM3"/>
    <property type="match status" value="1"/>
</dbReference>
<dbReference type="GO" id="GO:0051607">
    <property type="term" value="P:defense response to virus"/>
    <property type="evidence" value="ECO:0007669"/>
    <property type="project" value="UniProtKB-KW"/>
</dbReference>
<dbReference type="RefSeq" id="WP_013672144.1">
    <property type="nucleotide sequence ID" value="NZ_CAUVNR010000002.1"/>
</dbReference>
<proteinExistence type="predicted"/>
<dbReference type="Proteomes" id="UP000255469">
    <property type="component" value="Unassembled WGS sequence"/>
</dbReference>